<accession>A0A4U5LPL4</accession>
<name>A0A4U5LPL4_STECR</name>
<evidence type="ECO:0008006" key="3">
    <source>
        <dbReference type="Google" id="ProtNLM"/>
    </source>
</evidence>
<proteinExistence type="predicted"/>
<protein>
    <recommendedName>
        <fullName evidence="3">7TM GPCR serpentine receptor class x (Srx) domain-containing protein</fullName>
    </recommendedName>
</protein>
<gene>
    <name evidence="1" type="ORF">L596_030511</name>
</gene>
<dbReference type="EMBL" id="AZBU02000014">
    <property type="protein sequence ID" value="TKR57866.1"/>
    <property type="molecule type" value="Genomic_DNA"/>
</dbReference>
<organism evidence="1 2">
    <name type="scientific">Steinernema carpocapsae</name>
    <name type="common">Entomopathogenic nematode</name>
    <dbReference type="NCBI Taxonomy" id="34508"/>
    <lineage>
        <taxon>Eukaryota</taxon>
        <taxon>Metazoa</taxon>
        <taxon>Ecdysozoa</taxon>
        <taxon>Nematoda</taxon>
        <taxon>Chromadorea</taxon>
        <taxon>Rhabditida</taxon>
        <taxon>Tylenchina</taxon>
        <taxon>Panagrolaimomorpha</taxon>
        <taxon>Strongyloidoidea</taxon>
        <taxon>Steinernematidae</taxon>
        <taxon>Steinernema</taxon>
    </lineage>
</organism>
<dbReference type="Proteomes" id="UP000298663">
    <property type="component" value="Unassembled WGS sequence"/>
</dbReference>
<reference evidence="1 2" key="1">
    <citation type="journal article" date="2015" name="Genome Biol.">
        <title>Comparative genomics of Steinernema reveals deeply conserved gene regulatory networks.</title>
        <authorList>
            <person name="Dillman A.R."/>
            <person name="Macchietto M."/>
            <person name="Porter C.F."/>
            <person name="Rogers A."/>
            <person name="Williams B."/>
            <person name="Antoshechkin I."/>
            <person name="Lee M.M."/>
            <person name="Goodwin Z."/>
            <person name="Lu X."/>
            <person name="Lewis E.E."/>
            <person name="Goodrich-Blair H."/>
            <person name="Stock S.P."/>
            <person name="Adams B.J."/>
            <person name="Sternberg P.W."/>
            <person name="Mortazavi A."/>
        </authorList>
    </citation>
    <scope>NUCLEOTIDE SEQUENCE [LARGE SCALE GENOMIC DNA]</scope>
    <source>
        <strain evidence="1 2">ALL</strain>
    </source>
</reference>
<sequence>MIVPFHFGKQIFGDVEWLCFLNAATWAYFPSLQQISILFLNTEFRKRFFEMFLKKSQSYTLQVSVAVLTTKKTSGINGNNQPMQ</sequence>
<reference evidence="1 2" key="2">
    <citation type="journal article" date="2019" name="G3 (Bethesda)">
        <title>Hybrid Assembly of the Genome of the Entomopathogenic Nematode Steinernema carpocapsae Identifies the X-Chromosome.</title>
        <authorList>
            <person name="Serra L."/>
            <person name="Macchietto M."/>
            <person name="Macias-Munoz A."/>
            <person name="McGill C.J."/>
            <person name="Rodriguez I.M."/>
            <person name="Rodriguez B."/>
            <person name="Murad R."/>
            <person name="Mortazavi A."/>
        </authorList>
    </citation>
    <scope>NUCLEOTIDE SEQUENCE [LARGE SCALE GENOMIC DNA]</scope>
    <source>
        <strain evidence="1 2">ALL</strain>
    </source>
</reference>
<evidence type="ECO:0000313" key="2">
    <source>
        <dbReference type="Proteomes" id="UP000298663"/>
    </source>
</evidence>
<evidence type="ECO:0000313" key="1">
    <source>
        <dbReference type="EMBL" id="TKR57866.1"/>
    </source>
</evidence>
<dbReference type="AlphaFoldDB" id="A0A4U5LPL4"/>
<keyword evidence="2" id="KW-1185">Reference proteome</keyword>
<comment type="caution">
    <text evidence="1">The sequence shown here is derived from an EMBL/GenBank/DDBJ whole genome shotgun (WGS) entry which is preliminary data.</text>
</comment>